<dbReference type="AlphaFoldDB" id="A0A1G4ASP7"/>
<organism evidence="2 3">
    <name type="scientific">Colletotrichum orchidophilum</name>
    <dbReference type="NCBI Taxonomy" id="1209926"/>
    <lineage>
        <taxon>Eukaryota</taxon>
        <taxon>Fungi</taxon>
        <taxon>Dikarya</taxon>
        <taxon>Ascomycota</taxon>
        <taxon>Pezizomycotina</taxon>
        <taxon>Sordariomycetes</taxon>
        <taxon>Hypocreomycetidae</taxon>
        <taxon>Glomerellales</taxon>
        <taxon>Glomerellaceae</taxon>
        <taxon>Colletotrichum</taxon>
    </lineage>
</organism>
<reference evidence="2 3" key="1">
    <citation type="submission" date="2016-09" db="EMBL/GenBank/DDBJ databases">
        <authorList>
            <person name="Capua I."/>
            <person name="De Benedictis P."/>
            <person name="Joannis T."/>
            <person name="Lombin L.H."/>
            <person name="Cattoli G."/>
        </authorList>
    </citation>
    <scope>NUCLEOTIDE SEQUENCE [LARGE SCALE GENOMIC DNA]</scope>
    <source>
        <strain evidence="2 3">IMI 309357</strain>
    </source>
</reference>
<protein>
    <submittedName>
        <fullName evidence="2">Uncharacterized protein</fullName>
    </submittedName>
</protein>
<dbReference type="GeneID" id="34565698"/>
<evidence type="ECO:0000256" key="1">
    <source>
        <dbReference type="SAM" id="MobiDB-lite"/>
    </source>
</evidence>
<gene>
    <name evidence="2" type="ORF">CORC01_12568</name>
</gene>
<accession>A0A1G4ASP7</accession>
<comment type="caution">
    <text evidence="2">The sequence shown here is derived from an EMBL/GenBank/DDBJ whole genome shotgun (WGS) entry which is preliminary data.</text>
</comment>
<evidence type="ECO:0000313" key="2">
    <source>
        <dbReference type="EMBL" id="OHE92113.1"/>
    </source>
</evidence>
<dbReference type="EMBL" id="MJBS01000158">
    <property type="protein sequence ID" value="OHE92113.1"/>
    <property type="molecule type" value="Genomic_DNA"/>
</dbReference>
<name>A0A1G4ASP7_9PEZI</name>
<proteinExistence type="predicted"/>
<sequence length="333" mass="36385">MVHVRNLFKPGGYRITRQVTGEFFQKTLLMGGLLGWWLGIDKGCIRGSDASFTQWDSILHAAGSSGTDKYVTDLTHSQKQACSVIVAQAVDERFHMLRDPFSCLNEVPLELRLLITGGKTLSVSRMAKGIESHVSRFRDQILRVDSVDATLYKHAGSMTSEISLTEVEKPCFPSLPRRGTSLLLMMLQSAIRPSMGVAVSPEDMYHASPPQRDDRAGLAAKECELRAKGFVGSAILALSLTGGSKGREDALRGKSTPTPRRHHTNDKIATPTGSLLEPQLGISPETNWIVSKFTAFLTPPVDMNRCTPSQVDCHIRLALSRLCIGVASSPRLA</sequence>
<dbReference type="Proteomes" id="UP000176998">
    <property type="component" value="Unassembled WGS sequence"/>
</dbReference>
<evidence type="ECO:0000313" key="3">
    <source>
        <dbReference type="Proteomes" id="UP000176998"/>
    </source>
</evidence>
<feature type="region of interest" description="Disordered" evidence="1">
    <location>
        <begin position="244"/>
        <end position="276"/>
    </location>
</feature>
<keyword evidence="3" id="KW-1185">Reference proteome</keyword>
<dbReference type="RefSeq" id="XP_022469283.1">
    <property type="nucleotide sequence ID" value="XM_022624188.1"/>
</dbReference>